<evidence type="ECO:0000259" key="4">
    <source>
        <dbReference type="PROSITE" id="PS50977"/>
    </source>
</evidence>
<dbReference type="Proteomes" id="UP000281726">
    <property type="component" value="Unassembled WGS sequence"/>
</dbReference>
<dbReference type="GO" id="GO:0000976">
    <property type="term" value="F:transcription cis-regulatory region binding"/>
    <property type="evidence" value="ECO:0007669"/>
    <property type="project" value="TreeGrafter"/>
</dbReference>
<sequence length="288" mass="30738">MPGAWRRGDPTTGRPPPFPEGPGPPCDPAENSRSGVLLDRPHGVTTRARPAFRHRGAPDHTPRTRQTAPHHPPDDAAGRPPDGGARGAWFDRLTICARLVSMSNDRLDAILAAAYECFTRHGVRRTTMDDIAATAGMSRPAVYQYVRNKDDAYRRLAERLFAESLAAARAAAADPATPPAVRVTAVLAAKLELTLKLHRDSRHAAELLDTSTKLTGDLVEAYTRELTDVVAGALADVAGSRARAVADVLVALTRGLEADLTDPDLPGQRLRDGVALVVAGLEKPGAPE</sequence>
<organism evidence="5 6">
    <name type="scientific">Micromonospora endolithica</name>
    <dbReference type="NCBI Taxonomy" id="230091"/>
    <lineage>
        <taxon>Bacteria</taxon>
        <taxon>Bacillati</taxon>
        <taxon>Actinomycetota</taxon>
        <taxon>Actinomycetes</taxon>
        <taxon>Micromonosporales</taxon>
        <taxon>Micromonosporaceae</taxon>
        <taxon>Micromonospora</taxon>
    </lineage>
</organism>
<dbReference type="Pfam" id="PF00440">
    <property type="entry name" value="TetR_N"/>
    <property type="match status" value="1"/>
</dbReference>
<dbReference type="PANTHER" id="PTHR30055">
    <property type="entry name" value="HTH-TYPE TRANSCRIPTIONAL REGULATOR RUTR"/>
    <property type="match status" value="1"/>
</dbReference>
<keyword evidence="6" id="KW-1185">Reference proteome</keyword>
<feature type="region of interest" description="Disordered" evidence="3">
    <location>
        <begin position="1"/>
        <end position="84"/>
    </location>
</feature>
<dbReference type="PANTHER" id="PTHR30055:SF226">
    <property type="entry name" value="HTH-TYPE TRANSCRIPTIONAL REGULATOR PKSA"/>
    <property type="match status" value="1"/>
</dbReference>
<comment type="caution">
    <text evidence="5">The sequence shown here is derived from an EMBL/GenBank/DDBJ whole genome shotgun (WGS) entry which is preliminary data.</text>
</comment>
<dbReference type="AlphaFoldDB" id="A0A3A9YT03"/>
<name>A0A3A9YT03_9ACTN</name>
<evidence type="ECO:0000256" key="3">
    <source>
        <dbReference type="SAM" id="MobiDB-lite"/>
    </source>
</evidence>
<dbReference type="InterPro" id="IPR050109">
    <property type="entry name" value="HTH-type_TetR-like_transc_reg"/>
</dbReference>
<reference evidence="5 6" key="1">
    <citation type="journal article" date="2004" name="Syst. Appl. Microbiol.">
        <title>Cryptoendolithic actinomycetes from antarctic sandstone rock samples: Micromonospora endolithica sp. nov. and two isolates related to Micromonospora coerulea Jensen 1932.</title>
        <authorList>
            <person name="Hirsch P."/>
            <person name="Mevs U."/>
            <person name="Kroppenstedt R.M."/>
            <person name="Schumann P."/>
            <person name="Stackebrandt E."/>
        </authorList>
    </citation>
    <scope>NUCLEOTIDE SEQUENCE [LARGE SCALE GENOMIC DNA]</scope>
    <source>
        <strain evidence="5 6">JCM 12677</strain>
    </source>
</reference>
<evidence type="ECO:0000313" key="6">
    <source>
        <dbReference type="Proteomes" id="UP000281726"/>
    </source>
</evidence>
<gene>
    <name evidence="5" type="ORF">D7223_30760</name>
</gene>
<feature type="DNA-binding region" description="H-T-H motif" evidence="2">
    <location>
        <begin position="127"/>
        <end position="146"/>
    </location>
</feature>
<dbReference type="OrthoDB" id="3472818at2"/>
<dbReference type="PRINTS" id="PR00455">
    <property type="entry name" value="HTHTETR"/>
</dbReference>
<dbReference type="EMBL" id="RBAK01000021">
    <property type="protein sequence ID" value="RKN38396.1"/>
    <property type="molecule type" value="Genomic_DNA"/>
</dbReference>
<evidence type="ECO:0000256" key="2">
    <source>
        <dbReference type="PROSITE-ProRule" id="PRU00335"/>
    </source>
</evidence>
<proteinExistence type="predicted"/>
<dbReference type="InterPro" id="IPR001647">
    <property type="entry name" value="HTH_TetR"/>
</dbReference>
<dbReference type="SUPFAM" id="SSF46689">
    <property type="entry name" value="Homeodomain-like"/>
    <property type="match status" value="1"/>
</dbReference>
<dbReference type="Gene3D" id="1.10.357.10">
    <property type="entry name" value="Tetracycline Repressor, domain 2"/>
    <property type="match status" value="1"/>
</dbReference>
<protein>
    <submittedName>
        <fullName evidence="5">TetR/AcrR family transcriptional regulator</fullName>
    </submittedName>
</protein>
<feature type="compositionally biased region" description="Pro residues" evidence="3">
    <location>
        <begin position="13"/>
        <end position="27"/>
    </location>
</feature>
<accession>A0A3A9YT03</accession>
<dbReference type="InterPro" id="IPR009057">
    <property type="entry name" value="Homeodomain-like_sf"/>
</dbReference>
<dbReference type="GO" id="GO:0003700">
    <property type="term" value="F:DNA-binding transcription factor activity"/>
    <property type="evidence" value="ECO:0007669"/>
    <property type="project" value="TreeGrafter"/>
</dbReference>
<dbReference type="PROSITE" id="PS50977">
    <property type="entry name" value="HTH_TETR_2"/>
    <property type="match status" value="1"/>
</dbReference>
<keyword evidence="1 2" id="KW-0238">DNA-binding</keyword>
<evidence type="ECO:0000256" key="1">
    <source>
        <dbReference type="ARBA" id="ARBA00023125"/>
    </source>
</evidence>
<evidence type="ECO:0000313" key="5">
    <source>
        <dbReference type="EMBL" id="RKN38396.1"/>
    </source>
</evidence>
<feature type="domain" description="HTH tetR-type" evidence="4">
    <location>
        <begin position="104"/>
        <end position="164"/>
    </location>
</feature>